<evidence type="ECO:0000313" key="3">
    <source>
        <dbReference type="Proteomes" id="UP000019226"/>
    </source>
</evidence>
<dbReference type="Pfam" id="PF08310">
    <property type="entry name" value="LGFP"/>
    <property type="match status" value="3"/>
</dbReference>
<dbReference type="Proteomes" id="UP000019226">
    <property type="component" value="Chromosome"/>
</dbReference>
<evidence type="ECO:0000313" key="2">
    <source>
        <dbReference type="EMBL" id="AHI18862.1"/>
    </source>
</evidence>
<evidence type="ECO:0008006" key="4">
    <source>
        <dbReference type="Google" id="ProtNLM"/>
    </source>
</evidence>
<dbReference type="EMBL" id="CP004350">
    <property type="protein sequence ID" value="AHI18862.1"/>
    <property type="molecule type" value="Genomic_DNA"/>
</dbReference>
<reference evidence="3" key="1">
    <citation type="submission" date="2013-02" db="EMBL/GenBank/DDBJ databases">
        <title>The complete genome sequence of Corynebacterium casei LMG S-19264 (=DSM 44701).</title>
        <authorList>
            <person name="Ruckert C."/>
            <person name="Albersmeier A."/>
            <person name="Kalinowski J."/>
        </authorList>
    </citation>
    <scope>NUCLEOTIDE SEQUENCE [LARGE SCALE GENOMIC DNA]</scope>
    <source>
        <strain evidence="3">LMG S-19264</strain>
    </source>
</reference>
<dbReference type="GeneID" id="82878937"/>
<dbReference type="InterPro" id="IPR013207">
    <property type="entry name" value="LGFP"/>
</dbReference>
<feature type="chain" id="PRO_5045273337" description="LGFP repeat-containing protein" evidence="1">
    <location>
        <begin position="33"/>
        <end position="544"/>
    </location>
</feature>
<keyword evidence="1" id="KW-0732">Signal</keyword>
<accession>A0ABN4CBT5</accession>
<proteinExistence type="predicted"/>
<dbReference type="RefSeq" id="WP_025386938.1">
    <property type="nucleotide sequence ID" value="NZ_CP004350.1"/>
</dbReference>
<evidence type="ECO:0000256" key="1">
    <source>
        <dbReference type="SAM" id="SignalP"/>
    </source>
</evidence>
<keyword evidence="3" id="KW-1185">Reference proteome</keyword>
<sequence>MKIPVRHRSKSAAFKALVLTTLFSLSIQPAAAASTIGVNDTASTVSVSERETLADSHLFQEDQAIEIDGEIGLTPAEVEQQQRQLESAKQLEEPNPAINGDMWSDEIELPQGISKQEADAAEVSIAASEFQEGPRTTTAQSTSTCSTIWPKNIKVCDDILRQYNRLGGVTSWLLYPVEPQHRNPDGKGFRQKFANGWIYWSPETGAHAVARHTASVWATNGWEAGWMGYPTSGEVPVQGNTGIDGELTGWVQKFQGGRIYRSQALNGFHVASINGLILEKWLELGGPDSPLGFPTANEAKTSDGKGRFSIFQAGSIYWHPSHGAHPVEGEILNKWSDAGYESGRFGYPIADAVPREGSTYADQAFQGGTINGELFKASQPIVTPYIYFPTEAEANRYFDELEDQILNGNAIASEPAVSALTAGKEYGPCTLYPENIHLRSSSGLQTVGFKARTSCTTKVDSIEHQLQLRTHHWFPPPLGRWVHRTEFSTNNNGQKSLYTQKLEFKCQGNRPNLFGGSARGVIAVGGKNYYARVYPPAARIDCGV</sequence>
<protein>
    <recommendedName>
        <fullName evidence="4">LGFP repeat-containing protein</fullName>
    </recommendedName>
</protein>
<feature type="signal peptide" evidence="1">
    <location>
        <begin position="1"/>
        <end position="32"/>
    </location>
</feature>
<gene>
    <name evidence="2" type="ORF">CCASEI_01385</name>
</gene>
<organism evidence="2 3">
    <name type="scientific">Corynebacterium casei LMG S-19264</name>
    <dbReference type="NCBI Taxonomy" id="1285583"/>
    <lineage>
        <taxon>Bacteria</taxon>
        <taxon>Bacillati</taxon>
        <taxon>Actinomycetota</taxon>
        <taxon>Actinomycetes</taxon>
        <taxon>Mycobacteriales</taxon>
        <taxon>Corynebacteriaceae</taxon>
        <taxon>Corynebacterium</taxon>
    </lineage>
</organism>
<name>A0ABN4CBT5_9CORY</name>